<keyword evidence="2 5" id="KW-0689">Ribosomal protein</keyword>
<keyword evidence="8" id="KW-1185">Reference proteome</keyword>
<evidence type="ECO:0000256" key="2">
    <source>
        <dbReference type="ARBA" id="ARBA00022980"/>
    </source>
</evidence>
<comment type="subunit">
    <text evidence="5">Part of the 50S ribosomal subunit.</text>
</comment>
<dbReference type="Pfam" id="PF17136">
    <property type="entry name" value="ribosomal_L24"/>
    <property type="match status" value="1"/>
</dbReference>
<dbReference type="Proteomes" id="UP001221763">
    <property type="component" value="Unassembled WGS sequence"/>
</dbReference>
<evidence type="ECO:0000259" key="6">
    <source>
        <dbReference type="Pfam" id="PF17136"/>
    </source>
</evidence>
<dbReference type="Gene3D" id="2.30.30.30">
    <property type="match status" value="1"/>
</dbReference>
<evidence type="ECO:0000256" key="3">
    <source>
        <dbReference type="ARBA" id="ARBA00023274"/>
    </source>
</evidence>
<accession>A0ABT5L8J7</accession>
<dbReference type="SUPFAM" id="SSF50104">
    <property type="entry name" value="Translation proteins SH3-like domain"/>
    <property type="match status" value="1"/>
</dbReference>
<dbReference type="InterPro" id="IPR008991">
    <property type="entry name" value="Translation_prot_SH3-like_sf"/>
</dbReference>
<keyword evidence="5" id="KW-0694">RNA-binding</keyword>
<keyword evidence="5" id="KW-0699">rRNA-binding</keyword>
<dbReference type="NCBIfam" id="TIGR01079">
    <property type="entry name" value="rplX_bact"/>
    <property type="match status" value="1"/>
</dbReference>
<dbReference type="InterPro" id="IPR057264">
    <property type="entry name" value="Ribosomal_uL24_C"/>
</dbReference>
<name>A0ABT5L8J7_9MOLU</name>
<feature type="domain" description="Large ribosomal subunit protein uL24 C-terminal" evidence="6">
    <location>
        <begin position="50"/>
        <end position="113"/>
    </location>
</feature>
<reference evidence="7 8" key="1">
    <citation type="journal article" date="2023" name="Plant">
        <title>Draft Genome Sequence Resource of CBPPT1, a 'Candidatus Phytoplasma trifolii'-Related Strain Associated with Potato Purple Top Disease in the Columbia Basin, U.S.A.</title>
        <authorList>
            <person name="Wei W."/>
            <person name="Shao J."/>
            <person name="Bottner-Parker K.D."/>
            <person name="Zhao Y."/>
        </authorList>
    </citation>
    <scope>NUCLEOTIDE SEQUENCE [LARGE SCALE GENOMIC DNA]</scope>
    <source>
        <strain evidence="7 8">CBPPT1</strain>
    </source>
</reference>
<dbReference type="GO" id="GO:0005840">
    <property type="term" value="C:ribosome"/>
    <property type="evidence" value="ECO:0007669"/>
    <property type="project" value="UniProtKB-KW"/>
</dbReference>
<evidence type="ECO:0000256" key="5">
    <source>
        <dbReference type="HAMAP-Rule" id="MF_01326"/>
    </source>
</evidence>
<dbReference type="InterPro" id="IPR003256">
    <property type="entry name" value="Ribosomal_uL24"/>
</dbReference>
<protein>
    <recommendedName>
        <fullName evidence="4 5">Large ribosomal subunit protein uL24</fullName>
    </recommendedName>
</protein>
<dbReference type="EMBL" id="JANHJP010000003">
    <property type="protein sequence ID" value="MDC9031974.1"/>
    <property type="molecule type" value="Genomic_DNA"/>
</dbReference>
<dbReference type="InterPro" id="IPR014722">
    <property type="entry name" value="Rib_uL2_dom2"/>
</dbReference>
<comment type="function">
    <text evidence="5">One of the proteins that surrounds the polypeptide exit tunnel on the outside of the subunit.</text>
</comment>
<keyword evidence="3 5" id="KW-0687">Ribonucleoprotein</keyword>
<organism evidence="7 8">
    <name type="scientific">Columbia Basin potato purple top phytoplasma</name>
    <dbReference type="NCBI Taxonomy" id="307134"/>
    <lineage>
        <taxon>Bacteria</taxon>
        <taxon>Bacillati</taxon>
        <taxon>Mycoplasmatota</taxon>
        <taxon>Mollicutes</taxon>
        <taxon>Acholeplasmatales</taxon>
        <taxon>Acholeplasmataceae</taxon>
        <taxon>Candidatus Phytoplasma</taxon>
        <taxon>16SrVI (Clover proliferation group)</taxon>
    </lineage>
</organism>
<comment type="caution">
    <text evidence="7">The sequence shown here is derived from an EMBL/GenBank/DDBJ whole genome shotgun (WGS) entry which is preliminary data.</text>
</comment>
<dbReference type="HAMAP" id="MF_01326_B">
    <property type="entry name" value="Ribosomal_uL24_B"/>
    <property type="match status" value="1"/>
</dbReference>
<dbReference type="CDD" id="cd06089">
    <property type="entry name" value="KOW_RPL26"/>
    <property type="match status" value="1"/>
</dbReference>
<proteinExistence type="inferred from homology"/>
<gene>
    <name evidence="5" type="primary">rplX</name>
    <name evidence="7" type="ORF">M8044_000193</name>
</gene>
<dbReference type="InterPro" id="IPR041988">
    <property type="entry name" value="Ribosomal_uL24_KOW"/>
</dbReference>
<comment type="function">
    <text evidence="5">One of two assembly initiator proteins, it binds directly to the 5'-end of the 23S rRNA, where it nucleates assembly of the 50S subunit.</text>
</comment>
<evidence type="ECO:0000313" key="8">
    <source>
        <dbReference type="Proteomes" id="UP001221763"/>
    </source>
</evidence>
<dbReference type="PANTHER" id="PTHR12903">
    <property type="entry name" value="MITOCHONDRIAL RIBOSOMAL PROTEIN L24"/>
    <property type="match status" value="1"/>
</dbReference>
<dbReference type="RefSeq" id="WP_273585192.1">
    <property type="nucleotide sequence ID" value="NZ_JANHJP010000003.1"/>
</dbReference>
<sequence length="117" mass="13163">MYIKTGDIVAIISGKDRFCVDEKGNKTKNIKTGKVIKIFFKEQKVLVEGVNIVSKHKSSSKDGEKGNIVKEEMPIHISNVALIDPEKKIPTRVGFRYESGKKVRYAKKSGTLINFHN</sequence>
<evidence type="ECO:0000313" key="7">
    <source>
        <dbReference type="EMBL" id="MDC9031974.1"/>
    </source>
</evidence>
<evidence type="ECO:0000256" key="1">
    <source>
        <dbReference type="ARBA" id="ARBA00010618"/>
    </source>
</evidence>
<comment type="similarity">
    <text evidence="1 5">Belongs to the universal ribosomal protein uL24 family.</text>
</comment>
<evidence type="ECO:0000256" key="4">
    <source>
        <dbReference type="ARBA" id="ARBA00035206"/>
    </source>
</evidence>